<keyword evidence="5" id="KW-0560">Oxidoreductase</keyword>
<dbReference type="InterPro" id="IPR020843">
    <property type="entry name" value="ER"/>
</dbReference>
<evidence type="ECO:0000313" key="9">
    <source>
        <dbReference type="Proteomes" id="UP000001067"/>
    </source>
</evidence>
<feature type="signal peptide" evidence="6">
    <location>
        <begin position="1"/>
        <end position="16"/>
    </location>
</feature>
<evidence type="ECO:0000256" key="6">
    <source>
        <dbReference type="SAM" id="SignalP"/>
    </source>
</evidence>
<keyword evidence="3" id="KW-0547">Nucleotide-binding</keyword>
<dbReference type="Gene3D" id="3.40.50.720">
    <property type="entry name" value="NAD(P)-binding Rossmann-like Domain"/>
    <property type="match status" value="1"/>
</dbReference>
<feature type="chain" id="PRO_5003179663" description="Enoyl reductase (ER) domain-containing protein" evidence="6">
    <location>
        <begin position="17"/>
        <end position="379"/>
    </location>
</feature>
<keyword evidence="4" id="KW-0521">NADP</keyword>
<dbReference type="Pfam" id="PF08240">
    <property type="entry name" value="ADH_N"/>
    <property type="match status" value="1"/>
</dbReference>
<dbReference type="InterPro" id="IPR011032">
    <property type="entry name" value="GroES-like_sf"/>
</dbReference>
<evidence type="ECO:0000256" key="2">
    <source>
        <dbReference type="ARBA" id="ARBA00011245"/>
    </source>
</evidence>
<dbReference type="InterPro" id="IPR047122">
    <property type="entry name" value="Trans-enoyl_RdTase-like"/>
</dbReference>
<dbReference type="SUPFAM" id="SSF50129">
    <property type="entry name" value="GroES-like"/>
    <property type="match status" value="1"/>
</dbReference>
<comment type="subunit">
    <text evidence="2">Monomer.</text>
</comment>
<dbReference type="KEGG" id="pte:PTT_16764"/>
<dbReference type="InterPro" id="IPR013154">
    <property type="entry name" value="ADH-like_N"/>
</dbReference>
<dbReference type="AlphaFoldDB" id="E3S2Y7"/>
<comment type="similarity">
    <text evidence="1">Belongs to the zinc-containing alcohol dehydrogenase family.</text>
</comment>
<dbReference type="PANTHER" id="PTHR45348:SF1">
    <property type="entry name" value="TRANS-ENOYL REDUCTASE STHE"/>
    <property type="match status" value="1"/>
</dbReference>
<dbReference type="SMART" id="SM00829">
    <property type="entry name" value="PKS_ER"/>
    <property type="match status" value="1"/>
</dbReference>
<evidence type="ECO:0000259" key="7">
    <source>
        <dbReference type="SMART" id="SM00829"/>
    </source>
</evidence>
<dbReference type="Pfam" id="PF00107">
    <property type="entry name" value="ADH_zinc_N"/>
    <property type="match status" value="1"/>
</dbReference>
<dbReference type="PANTHER" id="PTHR45348">
    <property type="entry name" value="HYPOTHETICAL OXIDOREDUCTASE (EUROFUNG)"/>
    <property type="match status" value="1"/>
</dbReference>
<gene>
    <name evidence="8" type="ORF">PTT_16764</name>
</gene>
<evidence type="ECO:0000256" key="1">
    <source>
        <dbReference type="ARBA" id="ARBA00008072"/>
    </source>
</evidence>
<name>E3S2Y7_PYRTT</name>
<dbReference type="InterPro" id="IPR036291">
    <property type="entry name" value="NAD(P)-bd_dom_sf"/>
</dbReference>
<evidence type="ECO:0000256" key="5">
    <source>
        <dbReference type="ARBA" id="ARBA00023002"/>
    </source>
</evidence>
<dbReference type="SUPFAM" id="SSF51735">
    <property type="entry name" value="NAD(P)-binding Rossmann-fold domains"/>
    <property type="match status" value="1"/>
</dbReference>
<dbReference type="OrthoDB" id="48317at2759"/>
<dbReference type="Proteomes" id="UP000001067">
    <property type="component" value="Unassembled WGS sequence"/>
</dbReference>
<dbReference type="CDD" id="cd08249">
    <property type="entry name" value="enoyl_reductase_like"/>
    <property type="match status" value="1"/>
</dbReference>
<dbReference type="GO" id="GO:0000166">
    <property type="term" value="F:nucleotide binding"/>
    <property type="evidence" value="ECO:0007669"/>
    <property type="project" value="UniProtKB-KW"/>
</dbReference>
<keyword evidence="6" id="KW-0732">Signal</keyword>
<dbReference type="GO" id="GO:0016651">
    <property type="term" value="F:oxidoreductase activity, acting on NAD(P)H"/>
    <property type="evidence" value="ECO:0007669"/>
    <property type="project" value="InterPro"/>
</dbReference>
<evidence type="ECO:0000313" key="8">
    <source>
        <dbReference type="EMBL" id="EFQ87661.1"/>
    </source>
</evidence>
<organism evidence="9">
    <name type="scientific">Pyrenophora teres f. teres (strain 0-1)</name>
    <name type="common">Barley net blotch fungus</name>
    <name type="synonym">Drechslera teres f. teres</name>
    <dbReference type="NCBI Taxonomy" id="861557"/>
    <lineage>
        <taxon>Eukaryota</taxon>
        <taxon>Fungi</taxon>
        <taxon>Dikarya</taxon>
        <taxon>Ascomycota</taxon>
        <taxon>Pezizomycotina</taxon>
        <taxon>Dothideomycetes</taxon>
        <taxon>Pleosporomycetidae</taxon>
        <taxon>Pleosporales</taxon>
        <taxon>Pleosporineae</taxon>
        <taxon>Pleosporaceae</taxon>
        <taxon>Pyrenophora</taxon>
    </lineage>
</organism>
<accession>E3S2Y7</accession>
<protein>
    <recommendedName>
        <fullName evidence="7">Enoyl reductase (ER) domain-containing protein</fullName>
    </recommendedName>
</protein>
<feature type="domain" description="Enoyl reductase (ER)" evidence="7">
    <location>
        <begin position="41"/>
        <end position="375"/>
    </location>
</feature>
<evidence type="ECO:0000256" key="3">
    <source>
        <dbReference type="ARBA" id="ARBA00022741"/>
    </source>
</evidence>
<reference evidence="8 9" key="1">
    <citation type="journal article" date="2010" name="Genome Biol.">
        <title>A first genome assembly of the barley fungal pathogen Pyrenophora teres f. teres.</title>
        <authorList>
            <person name="Ellwood S.R."/>
            <person name="Liu Z."/>
            <person name="Syme R.A."/>
            <person name="Lai Z."/>
            <person name="Hane J.K."/>
            <person name="Keiper F."/>
            <person name="Moffat C.S."/>
            <person name="Oliver R.P."/>
            <person name="Friesen T.L."/>
        </authorList>
    </citation>
    <scope>NUCLEOTIDE SEQUENCE [LARGE SCALE GENOMIC DNA]</scope>
    <source>
        <strain evidence="8 9">0-1</strain>
    </source>
</reference>
<evidence type="ECO:0000256" key="4">
    <source>
        <dbReference type="ARBA" id="ARBA00022857"/>
    </source>
</evidence>
<sequence>MTIIFLLSIMLDELGSYPDSEIYPMATTFTLPATQTAIVLGEADRPLIKRDSPCPKLSSNQIVVRTKAVALNPSDTKMKGGFAVPYGVLGADFAGTVVDVGSDVTEVAIGDTICGAQNIMFNSTPEQAAFAEYNWTRGGIWMKVPNSYTIEAAASLPVGVSTAGLAMKLLGIPLPGEPATESATVLVYGGSTATATIAMQLLRLSGYTPIATCSPKHFDLAKSNGAEEVFDYRDVDCAEEIRRYTKNNLKYALDCIVNVESTTACFKAIGRAGGKYVSLDPFPTHAASRKVVHTDFVVGPLIFGEGCTWPEPYGRPPSEDLRQYGIKLWQIASRLLNEGKLRHHPLRIMDGGFDTIMDGLQLVSKGQLSGEKIVVRLLN</sequence>
<keyword evidence="9" id="KW-1185">Reference proteome</keyword>
<dbReference type="eggNOG" id="KOG1198">
    <property type="taxonomic scope" value="Eukaryota"/>
</dbReference>
<dbReference type="InterPro" id="IPR013149">
    <property type="entry name" value="ADH-like_C"/>
</dbReference>
<proteinExistence type="inferred from homology"/>
<dbReference type="Gene3D" id="3.90.180.10">
    <property type="entry name" value="Medium-chain alcohol dehydrogenases, catalytic domain"/>
    <property type="match status" value="1"/>
</dbReference>
<dbReference type="HOGENOM" id="CLU_026673_16_1_1"/>
<dbReference type="EMBL" id="GL536874">
    <property type="protein sequence ID" value="EFQ87661.1"/>
    <property type="molecule type" value="Genomic_DNA"/>
</dbReference>